<comment type="caution">
    <text evidence="1">The sequence shown here is derived from an EMBL/GenBank/DDBJ whole genome shotgun (WGS) entry which is preliminary data.</text>
</comment>
<dbReference type="InterPro" id="IPR007454">
    <property type="entry name" value="UPF0250_YbeD-like"/>
</dbReference>
<gene>
    <name evidence="1" type="ORF">ACFO3Q_06080</name>
</gene>
<dbReference type="InterPro" id="IPR027471">
    <property type="entry name" value="YbeD-like_sf"/>
</dbReference>
<organism evidence="1 2">
    <name type="scientific">Coralloluteibacterium thermophilum</name>
    <dbReference type="NCBI Taxonomy" id="2707049"/>
    <lineage>
        <taxon>Bacteria</taxon>
        <taxon>Pseudomonadati</taxon>
        <taxon>Pseudomonadota</taxon>
        <taxon>Gammaproteobacteria</taxon>
        <taxon>Lysobacterales</taxon>
        <taxon>Lysobacteraceae</taxon>
        <taxon>Coralloluteibacterium</taxon>
    </lineage>
</organism>
<name>A0ABV9NKK4_9GAMM</name>
<dbReference type="SUPFAM" id="SSF117991">
    <property type="entry name" value="YbeD/HP0495-like"/>
    <property type="match status" value="1"/>
</dbReference>
<dbReference type="Pfam" id="PF04359">
    <property type="entry name" value="DUF493"/>
    <property type="match status" value="1"/>
</dbReference>
<sequence length="92" mass="10028">MTIHSDNPEHGFQFPGRFELSAMGASSDALHALVPEVLETLGLTVHHETLRIKASAKGNYVSVTVAFEAQSRADYDAAHGALRARPEVKWTL</sequence>
<dbReference type="EMBL" id="JBHSGG010000016">
    <property type="protein sequence ID" value="MFC4727736.1"/>
    <property type="molecule type" value="Genomic_DNA"/>
</dbReference>
<reference evidence="2" key="1">
    <citation type="journal article" date="2019" name="Int. J. Syst. Evol. Microbiol.">
        <title>The Global Catalogue of Microorganisms (GCM) 10K type strain sequencing project: providing services to taxonomists for standard genome sequencing and annotation.</title>
        <authorList>
            <consortium name="The Broad Institute Genomics Platform"/>
            <consortium name="The Broad Institute Genome Sequencing Center for Infectious Disease"/>
            <person name="Wu L."/>
            <person name="Ma J."/>
        </authorList>
    </citation>
    <scope>NUCLEOTIDE SEQUENCE [LARGE SCALE GENOMIC DNA]</scope>
    <source>
        <strain evidence="2">CGMCC 1.13574</strain>
    </source>
</reference>
<evidence type="ECO:0000313" key="1">
    <source>
        <dbReference type="EMBL" id="MFC4727736.1"/>
    </source>
</evidence>
<accession>A0ABV9NKK4</accession>
<dbReference type="RefSeq" id="WP_377003748.1">
    <property type="nucleotide sequence ID" value="NZ_JBHSGG010000016.1"/>
</dbReference>
<proteinExistence type="predicted"/>
<protein>
    <submittedName>
        <fullName evidence="1">DUF493 family protein</fullName>
    </submittedName>
</protein>
<evidence type="ECO:0000313" key="2">
    <source>
        <dbReference type="Proteomes" id="UP001595892"/>
    </source>
</evidence>
<dbReference type="Gene3D" id="3.30.70.260">
    <property type="match status" value="1"/>
</dbReference>
<dbReference type="Proteomes" id="UP001595892">
    <property type="component" value="Unassembled WGS sequence"/>
</dbReference>
<keyword evidence="2" id="KW-1185">Reference proteome</keyword>